<feature type="coiled-coil region" evidence="1">
    <location>
        <begin position="77"/>
        <end position="104"/>
    </location>
</feature>
<keyword evidence="1" id="KW-0175">Coiled coil</keyword>
<gene>
    <name evidence="3" type="ORF">RFULGI_LOCUS4907</name>
</gene>
<dbReference type="EMBL" id="CAJVPZ010005138">
    <property type="protein sequence ID" value="CAG8557262.1"/>
    <property type="molecule type" value="Genomic_DNA"/>
</dbReference>
<evidence type="ECO:0000256" key="2">
    <source>
        <dbReference type="SAM" id="Phobius"/>
    </source>
</evidence>
<dbReference type="AlphaFoldDB" id="A0A9N9BB10"/>
<evidence type="ECO:0000313" key="3">
    <source>
        <dbReference type="EMBL" id="CAG8557262.1"/>
    </source>
</evidence>
<reference evidence="3" key="1">
    <citation type="submission" date="2021-06" db="EMBL/GenBank/DDBJ databases">
        <authorList>
            <person name="Kallberg Y."/>
            <person name="Tangrot J."/>
            <person name="Rosling A."/>
        </authorList>
    </citation>
    <scope>NUCLEOTIDE SEQUENCE</scope>
    <source>
        <strain evidence="3">IN212</strain>
    </source>
</reference>
<proteinExistence type="predicted"/>
<dbReference type="Proteomes" id="UP000789396">
    <property type="component" value="Unassembled WGS sequence"/>
</dbReference>
<keyword evidence="2" id="KW-0812">Transmembrane</keyword>
<keyword evidence="4" id="KW-1185">Reference proteome</keyword>
<evidence type="ECO:0000256" key="1">
    <source>
        <dbReference type="SAM" id="Coils"/>
    </source>
</evidence>
<keyword evidence="2" id="KW-0472">Membrane</keyword>
<accession>A0A9N9BB10</accession>
<comment type="caution">
    <text evidence="3">The sequence shown here is derived from an EMBL/GenBank/DDBJ whole genome shotgun (WGS) entry which is preliminary data.</text>
</comment>
<name>A0A9N9BB10_9GLOM</name>
<protein>
    <submittedName>
        <fullName evidence="3">10521_t:CDS:1</fullName>
    </submittedName>
</protein>
<sequence length="162" mass="19212">MDIIFAICIFKTFYYVFYIFALIFLNFKNTSNIKGSNAADNDNFILIIKVDDDEKVTDENETSAELETVNAQPMEDMNKKNQEIEQLRKESLFLQQKIEQMGEESRLLNYMNCCLQQQEAITLRYIYTDRLDTYIEDITQYRRTLDKLVDHRHIQVTHLLSG</sequence>
<evidence type="ECO:0000313" key="4">
    <source>
        <dbReference type="Proteomes" id="UP000789396"/>
    </source>
</evidence>
<keyword evidence="2" id="KW-1133">Transmembrane helix</keyword>
<feature type="transmembrane region" description="Helical" evidence="2">
    <location>
        <begin position="7"/>
        <end position="27"/>
    </location>
</feature>
<organism evidence="3 4">
    <name type="scientific">Racocetra fulgida</name>
    <dbReference type="NCBI Taxonomy" id="60492"/>
    <lineage>
        <taxon>Eukaryota</taxon>
        <taxon>Fungi</taxon>
        <taxon>Fungi incertae sedis</taxon>
        <taxon>Mucoromycota</taxon>
        <taxon>Glomeromycotina</taxon>
        <taxon>Glomeromycetes</taxon>
        <taxon>Diversisporales</taxon>
        <taxon>Gigasporaceae</taxon>
        <taxon>Racocetra</taxon>
    </lineage>
</organism>